<feature type="region of interest" description="Disordered" evidence="1">
    <location>
        <begin position="174"/>
        <end position="209"/>
    </location>
</feature>
<dbReference type="OrthoDB" id="3067294at2759"/>
<dbReference type="Gene3D" id="1.20.5.510">
    <property type="entry name" value="Single helix bin"/>
    <property type="match status" value="1"/>
</dbReference>
<gene>
    <name evidence="3" type="ORF">HMN09_00552000</name>
</gene>
<keyword evidence="4" id="KW-1185">Reference proteome</keyword>
<dbReference type="AlphaFoldDB" id="A0A8H6WDL0"/>
<keyword evidence="2" id="KW-0812">Transmembrane</keyword>
<dbReference type="Gene3D" id="2.60.120.260">
    <property type="entry name" value="Galactose-binding domain-like"/>
    <property type="match status" value="1"/>
</dbReference>
<keyword evidence="2" id="KW-1133">Transmembrane helix</keyword>
<evidence type="ECO:0000256" key="2">
    <source>
        <dbReference type="SAM" id="Phobius"/>
    </source>
</evidence>
<feature type="region of interest" description="Disordered" evidence="1">
    <location>
        <begin position="453"/>
        <end position="496"/>
    </location>
</feature>
<name>A0A8H6WDL0_MYCCL</name>
<protein>
    <submittedName>
        <fullName evidence="3">Uncharacterized protein</fullName>
    </submittedName>
</protein>
<evidence type="ECO:0000313" key="4">
    <source>
        <dbReference type="Proteomes" id="UP000613580"/>
    </source>
</evidence>
<proteinExistence type="predicted"/>
<evidence type="ECO:0000313" key="3">
    <source>
        <dbReference type="EMBL" id="KAF7313937.1"/>
    </source>
</evidence>
<comment type="caution">
    <text evidence="3">The sequence shown here is derived from an EMBL/GenBank/DDBJ whole genome shotgun (WGS) entry which is preliminary data.</text>
</comment>
<evidence type="ECO:0000256" key="1">
    <source>
        <dbReference type="SAM" id="MobiDB-lite"/>
    </source>
</evidence>
<feature type="compositionally biased region" description="Low complexity" evidence="1">
    <location>
        <begin position="189"/>
        <end position="209"/>
    </location>
</feature>
<dbReference type="Proteomes" id="UP000613580">
    <property type="component" value="Unassembled WGS sequence"/>
</dbReference>
<accession>A0A8H6WDL0</accession>
<sequence length="496" mass="51358">MGSSSSKTDGSYTILDDQDPSVVYTGSWKVGGTSHEYEDTVTSSTTVGDFYVLTFNGTSVSVYGTLDSTSGGVETNYQIDGGTATTVTTTATKADAYQQLFFASQPLALGVHELKVTMAKVNVAAGADEGTIWFDYFNVTQNDAAAGGTSAATSGSSAASSASSASSASLSSASNSLTGVTTSQPTANSITQTPTTSFTTTSSSSSSSSTTAADVLTAKKSSNAGVVGGIIGAIVVVLLVAGAYFFYRRRRRQREDEDIYFPSHGSGMNPTTPQPFLQLNSRPNTPMSSVTAFNNFDPRQTYATPMGPMAPMPQQMGAMPPMAYPMAPMGHPMAPAGHPMAPAGYPMTPMDHSMAPMGHSMGPMAPQMGPAVPMAQPPLPSRPQSEYDPYSNIGASMAGMAPSTYAPSSYAPSIAPTATSSAGGLRGPLSVVGGETVDGDSVAELKRRQKMMVESYEKQGSSDYQGQAPLQHMDSGLRGDSIAGEQAELPPVYTPQ</sequence>
<organism evidence="3 4">
    <name type="scientific">Mycena chlorophos</name>
    <name type="common">Agaric fungus</name>
    <name type="synonym">Agaricus chlorophos</name>
    <dbReference type="NCBI Taxonomy" id="658473"/>
    <lineage>
        <taxon>Eukaryota</taxon>
        <taxon>Fungi</taxon>
        <taxon>Dikarya</taxon>
        <taxon>Basidiomycota</taxon>
        <taxon>Agaricomycotina</taxon>
        <taxon>Agaricomycetes</taxon>
        <taxon>Agaricomycetidae</taxon>
        <taxon>Agaricales</taxon>
        <taxon>Marasmiineae</taxon>
        <taxon>Mycenaceae</taxon>
        <taxon>Mycena</taxon>
    </lineage>
</organism>
<reference evidence="3" key="1">
    <citation type="submission" date="2020-05" db="EMBL/GenBank/DDBJ databases">
        <title>Mycena genomes resolve the evolution of fungal bioluminescence.</title>
        <authorList>
            <person name="Tsai I.J."/>
        </authorList>
    </citation>
    <scope>NUCLEOTIDE SEQUENCE</scope>
    <source>
        <strain evidence="3">110903Hualien_Pintung</strain>
    </source>
</reference>
<dbReference type="EMBL" id="JACAZE010000006">
    <property type="protein sequence ID" value="KAF7313937.1"/>
    <property type="molecule type" value="Genomic_DNA"/>
</dbReference>
<keyword evidence="2" id="KW-0472">Membrane</keyword>
<feature type="transmembrane region" description="Helical" evidence="2">
    <location>
        <begin position="226"/>
        <end position="247"/>
    </location>
</feature>